<evidence type="ECO:0000256" key="2">
    <source>
        <dbReference type="SAM" id="Phobius"/>
    </source>
</evidence>
<accession>A0A848KC02</accession>
<reference evidence="3 4" key="1">
    <citation type="submission" date="2019-05" db="EMBL/GenBank/DDBJ databases">
        <authorList>
            <person name="Lee S.D."/>
        </authorList>
    </citation>
    <scope>NUCLEOTIDE SEQUENCE [LARGE SCALE GENOMIC DNA]</scope>
    <source>
        <strain evidence="3 4">YC2-7</strain>
    </source>
</reference>
<keyword evidence="2" id="KW-1133">Transmembrane helix</keyword>
<keyword evidence="2" id="KW-0472">Membrane</keyword>
<evidence type="ECO:0000313" key="4">
    <source>
        <dbReference type="Proteomes" id="UP000535543"/>
    </source>
</evidence>
<sequence length="542" mass="55274">MWPMTNPTSGDPGQPSGPNYDAGPSDWASAPIGDSPFAGSWTTGPVGSGEPADRFAASPGGYAPDPYDVPPPPRRRGNGVLIGGAVAVVAVLAIGVGAFVFFGSNDSTDSANGNSTRQGVQEPPDNPVITIAGSFPTVPDKPVPLEIGDPTSAEFTSSADTLLIRDPSRTEARTYVPATGTLGKPFPLDVSHCDPTAIDNRAVCVKGDEVRFVDLASEKFGEPVKLQGLTDVLVTADAAFAGGRDSNTVWIADITPGASVPARKYDSPGPGCNKKDEFLYSAGSFVSFGGILINPSTGKQIDTAGRKVLGVGSVALLQPCGNDHADIQIVNRDGMILFSHAFGATPTVPITQPTTTARNDTSAPTTAPSTAASVPANPKNPSATTGSNESTPTPAVLKRGDPVSSNYVATVIGSDSRYAIGADVFNAADGTKVWSEPGGKAVTHIVDGLAVVNDGTAIHLYSAADGKSVRSGLPAPDGDSTIIYDGQQLLVTHDGALNAITLQDGTTPWPPLTKGKVTPTAGGLVLAAADGTQYFATTGQPS</sequence>
<feature type="compositionally biased region" description="Polar residues" evidence="1">
    <location>
        <begin position="1"/>
        <end position="11"/>
    </location>
</feature>
<feature type="transmembrane region" description="Helical" evidence="2">
    <location>
        <begin position="80"/>
        <end position="102"/>
    </location>
</feature>
<feature type="region of interest" description="Disordered" evidence="1">
    <location>
        <begin position="1"/>
        <end position="74"/>
    </location>
</feature>
<dbReference type="RefSeq" id="WP_169585757.1">
    <property type="nucleotide sequence ID" value="NZ_VCQU01000002.1"/>
</dbReference>
<gene>
    <name evidence="3" type="ORF">FGL95_08425</name>
</gene>
<reference evidence="3 4" key="2">
    <citation type="submission" date="2020-06" db="EMBL/GenBank/DDBJ databases">
        <title>Antribacter stalactiti gen. nov., sp. nov., a new member of the family Nacardiaceae isolated from a cave.</title>
        <authorList>
            <person name="Kim I.S."/>
        </authorList>
    </citation>
    <scope>NUCLEOTIDE SEQUENCE [LARGE SCALE GENOMIC DNA]</scope>
    <source>
        <strain evidence="3 4">YC2-7</strain>
    </source>
</reference>
<dbReference type="AlphaFoldDB" id="A0A848KC02"/>
<protein>
    <submittedName>
        <fullName evidence="3">Uncharacterized protein</fullName>
    </submittedName>
</protein>
<dbReference type="EMBL" id="VCQU01000002">
    <property type="protein sequence ID" value="NMN95058.1"/>
    <property type="molecule type" value="Genomic_DNA"/>
</dbReference>
<dbReference type="Proteomes" id="UP000535543">
    <property type="component" value="Unassembled WGS sequence"/>
</dbReference>
<evidence type="ECO:0000313" key="3">
    <source>
        <dbReference type="EMBL" id="NMN95058.1"/>
    </source>
</evidence>
<proteinExistence type="predicted"/>
<feature type="compositionally biased region" description="Low complexity" evidence="1">
    <location>
        <begin position="349"/>
        <end position="376"/>
    </location>
</feature>
<evidence type="ECO:0000256" key="1">
    <source>
        <dbReference type="SAM" id="MobiDB-lite"/>
    </source>
</evidence>
<comment type="caution">
    <text evidence="3">The sequence shown here is derived from an EMBL/GenBank/DDBJ whole genome shotgun (WGS) entry which is preliminary data.</text>
</comment>
<keyword evidence="4" id="KW-1185">Reference proteome</keyword>
<name>A0A848KC02_9NOCA</name>
<feature type="compositionally biased region" description="Polar residues" evidence="1">
    <location>
        <begin position="379"/>
        <end position="393"/>
    </location>
</feature>
<keyword evidence="2" id="KW-0812">Transmembrane</keyword>
<feature type="region of interest" description="Disordered" evidence="1">
    <location>
        <begin position="349"/>
        <end position="400"/>
    </location>
</feature>
<organism evidence="3 4">
    <name type="scientific">Antrihabitans stalactiti</name>
    <dbReference type="NCBI Taxonomy" id="2584121"/>
    <lineage>
        <taxon>Bacteria</taxon>
        <taxon>Bacillati</taxon>
        <taxon>Actinomycetota</taxon>
        <taxon>Actinomycetes</taxon>
        <taxon>Mycobacteriales</taxon>
        <taxon>Nocardiaceae</taxon>
        <taxon>Antrihabitans</taxon>
    </lineage>
</organism>